<evidence type="ECO:0000313" key="1">
    <source>
        <dbReference type="EMBL" id="OAD70955.1"/>
    </source>
</evidence>
<name>A0A162WUE3_PHYB8</name>
<dbReference type="InParanoid" id="A0A162WUE3"/>
<reference evidence="2" key="1">
    <citation type="submission" date="2015-06" db="EMBL/GenBank/DDBJ databases">
        <title>Expansion of signal transduction pathways in fungi by whole-genome duplication.</title>
        <authorList>
            <consortium name="DOE Joint Genome Institute"/>
            <person name="Corrochano L.M."/>
            <person name="Kuo A."/>
            <person name="Marcet-Houben M."/>
            <person name="Polaino S."/>
            <person name="Salamov A."/>
            <person name="Villalobos J.M."/>
            <person name="Alvarez M.I."/>
            <person name="Avalos J."/>
            <person name="Benito E.P."/>
            <person name="Benoit I."/>
            <person name="Burger G."/>
            <person name="Camino L.P."/>
            <person name="Canovas D."/>
            <person name="Cerda-Olmedo E."/>
            <person name="Cheng J.-F."/>
            <person name="Dominguez A."/>
            <person name="Elias M."/>
            <person name="Eslava A.P."/>
            <person name="Glaser F."/>
            <person name="Grimwood J."/>
            <person name="Gutierrez G."/>
            <person name="Heitman J."/>
            <person name="Henrissat B."/>
            <person name="Iturriaga E.A."/>
            <person name="Lang B.F."/>
            <person name="Lavin J.L."/>
            <person name="Lee S."/>
            <person name="Li W."/>
            <person name="Lindquist E."/>
            <person name="Lopez-Garcia S."/>
            <person name="Luque E.M."/>
            <person name="Marcos A.T."/>
            <person name="Martin J."/>
            <person name="McCluskey K."/>
            <person name="Medina H.R."/>
            <person name="Miralles-Duran A."/>
            <person name="Miyazaki A."/>
            <person name="Munoz-Torres E."/>
            <person name="Oguiza J.A."/>
            <person name="Ohm R."/>
            <person name="Olmedo M."/>
            <person name="Orejas M."/>
            <person name="Ortiz-Castellanos L."/>
            <person name="Pisabarro A.G."/>
            <person name="Rodriguez-Romero J."/>
            <person name="Ruiz-Herrera J."/>
            <person name="Ruiz-Vazquez R."/>
            <person name="Sanz C."/>
            <person name="Schackwitz W."/>
            <person name="Schmutz J."/>
            <person name="Shahriari M."/>
            <person name="Shelest E."/>
            <person name="Silva-Franco F."/>
            <person name="Soanes D."/>
            <person name="Syed K."/>
            <person name="Tagua V.G."/>
            <person name="Talbot N.J."/>
            <person name="Thon M."/>
            <person name="De vries R.P."/>
            <person name="Wiebenga A."/>
            <person name="Yadav J.S."/>
            <person name="Braun E.L."/>
            <person name="Baker S."/>
            <person name="Garre V."/>
            <person name="Horwitz B."/>
            <person name="Torres-Martinez S."/>
            <person name="Idnurm A."/>
            <person name="Herrera-Estrella A."/>
            <person name="Gabaldon T."/>
            <person name="Grigoriev I.V."/>
        </authorList>
    </citation>
    <scope>NUCLEOTIDE SEQUENCE [LARGE SCALE GENOMIC DNA]</scope>
    <source>
        <strain evidence="2">NRRL 1555(-)</strain>
    </source>
</reference>
<sequence length="358" mass="40600">MYGYPVELDCLRKNICDHNEIIQMRLKSLSASADELIKVILEVIKKEVNIKLEQMAAAKELKQTLKANKYIHKVDNVLPDVDYTYRCGCSYCVSERNPIYTVVFEFFEGFEKIEIEVQEKSKLNLGQTKGCCFQSFDMVGQGRQVSGWLVISREECAMIIKRRWGQSKVFYLCTFPYCPFMWALSTVVEGVLTRQGVKYSTIPHVSGGAMDWKGPKGTPLFSLQREGYKRLSGVAPESIPKSTGCKVGQVLTSSLKASDEWLLQLGVVIRMQCSGPKKNVSSVVVLSMSLNNLPIRYDEIGRSTCVWGQIYCRSCKASVPKGLVRVKKALYPMAPLRLRKMLWREIFLQLSMAKLYTS</sequence>
<dbReference type="Proteomes" id="UP000077315">
    <property type="component" value="Unassembled WGS sequence"/>
</dbReference>
<keyword evidence="2" id="KW-1185">Reference proteome</keyword>
<proteinExistence type="predicted"/>
<dbReference type="GeneID" id="28997381"/>
<dbReference type="AlphaFoldDB" id="A0A162WUE3"/>
<dbReference type="VEuPathDB" id="FungiDB:PHYBLDRAFT_171026"/>
<accession>A0A162WUE3</accession>
<dbReference type="RefSeq" id="XP_018288995.1">
    <property type="nucleotide sequence ID" value="XM_018436475.1"/>
</dbReference>
<organism evidence="1 2">
    <name type="scientific">Phycomyces blakesleeanus (strain ATCC 8743b / DSM 1359 / FGSC 10004 / NBRC 33097 / NRRL 1555)</name>
    <dbReference type="NCBI Taxonomy" id="763407"/>
    <lineage>
        <taxon>Eukaryota</taxon>
        <taxon>Fungi</taxon>
        <taxon>Fungi incertae sedis</taxon>
        <taxon>Mucoromycota</taxon>
        <taxon>Mucoromycotina</taxon>
        <taxon>Mucoromycetes</taxon>
        <taxon>Mucorales</taxon>
        <taxon>Phycomycetaceae</taxon>
        <taxon>Phycomyces</taxon>
    </lineage>
</organism>
<protein>
    <submittedName>
        <fullName evidence="1">Uncharacterized protein</fullName>
    </submittedName>
</protein>
<dbReference type="EMBL" id="KV440987">
    <property type="protein sequence ID" value="OAD70955.1"/>
    <property type="molecule type" value="Genomic_DNA"/>
</dbReference>
<gene>
    <name evidence="1" type="ORF">PHYBLDRAFT_171026</name>
</gene>
<evidence type="ECO:0000313" key="2">
    <source>
        <dbReference type="Proteomes" id="UP000077315"/>
    </source>
</evidence>